<name>A0A4V1G7G2_9ENTR</name>
<dbReference type="InterPro" id="IPR044855">
    <property type="entry name" value="CoA-Trfase_III_dom3_sf"/>
</dbReference>
<dbReference type="OrthoDB" id="9058532at2"/>
<dbReference type="InterPro" id="IPR052985">
    <property type="entry name" value="CoA-trans_III_biosynth/detox"/>
</dbReference>
<organism evidence="1 2">
    <name type="scientific">Jejubacter calystegiae</name>
    <dbReference type="NCBI Taxonomy" id="2579935"/>
    <lineage>
        <taxon>Bacteria</taxon>
        <taxon>Pseudomonadati</taxon>
        <taxon>Pseudomonadota</taxon>
        <taxon>Gammaproteobacteria</taxon>
        <taxon>Enterobacterales</taxon>
        <taxon>Enterobacteriaceae</taxon>
        <taxon>Jejubacter</taxon>
    </lineage>
</organism>
<proteinExistence type="predicted"/>
<accession>A0A4V1G7G2</accession>
<gene>
    <name evidence="1" type="ORF">FEM41_07660</name>
</gene>
<protein>
    <recommendedName>
        <fullName evidence="3">Carnitine dehydratase</fullName>
    </recommendedName>
</protein>
<keyword evidence="2" id="KW-1185">Reference proteome</keyword>
<dbReference type="InterPro" id="IPR003673">
    <property type="entry name" value="CoA-Trfase_fam_III"/>
</dbReference>
<dbReference type="GO" id="GO:0003824">
    <property type="term" value="F:catalytic activity"/>
    <property type="evidence" value="ECO:0007669"/>
    <property type="project" value="InterPro"/>
</dbReference>
<dbReference type="Pfam" id="PF02515">
    <property type="entry name" value="CoA_transf_3"/>
    <property type="match status" value="1"/>
</dbReference>
<dbReference type="EMBL" id="CP040428">
    <property type="protein sequence ID" value="QCT19537.1"/>
    <property type="molecule type" value="Genomic_DNA"/>
</dbReference>
<dbReference type="Gene3D" id="3.30.1540.10">
    <property type="entry name" value="formyl-coa transferase, domain 3"/>
    <property type="match status" value="1"/>
</dbReference>
<dbReference type="PANTHER" id="PTHR48229">
    <property type="entry name" value="CAIB/BAIF FAMILY ENZYME (AFU_ORTHOLOGUE AFUA_1G05360)-RELATED"/>
    <property type="match status" value="1"/>
</dbReference>
<evidence type="ECO:0000313" key="2">
    <source>
        <dbReference type="Proteomes" id="UP000302163"/>
    </source>
</evidence>
<sequence length="484" mass="53337">MATNNHLKKRTLASGELFPLSCLLETLHLGSDIWGSVTLEGEDPVIQSPHYLGEASASAHLSIGVAGAAIWKERTGKTTDITINILDALNHLHPTHFVQQQGKMINVGAEFVPVNGLFRCRDERHIMLEAGPPYTKLQKGYQNFFDCGDNKVSYTREVAQWESFALEEALSCAGLPACRTFTPEEWRSHPQGKLLAETPVVEIVKISDGDPVPFMHTGELTAPLAGVKVLDFTHVLAGPRSARTLAEYGADVLHISTHQHPDTFSQHLGVDVGKRCAYLDMNSPVDREKMGWLLEDADVFTTTYRTSVNDRFGLTPEQAANKSRRGIIYMSANAYGHRGPWAFRPGFDQNAQVASGFAYTEGGGNNPCFSPVFYLADLITGYLAAAGMMAALLRRAREGGSYHVRLSLARSVMWVQELGLLDTCMQSHLPAKDTYRPRLVSYDSVYGTITNLAPPLTFSTLKLPQTTWIEPYGASEASWSSFLR</sequence>
<dbReference type="KEGG" id="izh:FEM41_07660"/>
<dbReference type="PANTHER" id="PTHR48229:SF1">
    <property type="entry name" value="ALPHA METHYLACYL-COA RACEMASE-RELATED"/>
    <property type="match status" value="1"/>
</dbReference>
<dbReference type="Proteomes" id="UP000302163">
    <property type="component" value="Chromosome"/>
</dbReference>
<evidence type="ECO:0000313" key="1">
    <source>
        <dbReference type="EMBL" id="QCT19537.1"/>
    </source>
</evidence>
<evidence type="ECO:0008006" key="3">
    <source>
        <dbReference type="Google" id="ProtNLM"/>
    </source>
</evidence>
<dbReference type="AlphaFoldDB" id="A0A4V1G7G2"/>
<dbReference type="Gene3D" id="3.40.50.10540">
    <property type="entry name" value="Crotonobetainyl-coa:carnitine coa-transferase, domain 1"/>
    <property type="match status" value="2"/>
</dbReference>
<dbReference type="InterPro" id="IPR023606">
    <property type="entry name" value="CoA-Trfase_III_dom_1_sf"/>
</dbReference>
<reference evidence="1 2" key="1">
    <citation type="submission" date="2019-05" db="EMBL/GenBank/DDBJ databases">
        <title>Complete genome sequence of Izhakiella calystegiae KSNA2, an endophyte isolated from beach morning glory (Calystegia soldanella).</title>
        <authorList>
            <person name="Jiang L."/>
            <person name="Jeong J.C."/>
            <person name="Kim C.Y."/>
            <person name="Kim D.H."/>
            <person name="Kim S.W."/>
            <person name="Lee j."/>
        </authorList>
    </citation>
    <scope>NUCLEOTIDE SEQUENCE [LARGE SCALE GENOMIC DNA]</scope>
    <source>
        <strain evidence="1 2">KSNA2</strain>
    </source>
</reference>
<dbReference type="RefSeq" id="WP_138095420.1">
    <property type="nucleotide sequence ID" value="NZ_CP040428.1"/>
</dbReference>
<dbReference type="SUPFAM" id="SSF89796">
    <property type="entry name" value="CoA-transferase family III (CaiB/BaiF)"/>
    <property type="match status" value="2"/>
</dbReference>